<dbReference type="EMBL" id="VSSQ01091987">
    <property type="protein sequence ID" value="MPN37373.1"/>
    <property type="molecule type" value="Genomic_DNA"/>
</dbReference>
<proteinExistence type="predicted"/>
<accession>A0A645HPS8</accession>
<sequence length="112" mass="11929">MRFVGGADEFIVGDAEPFPELLKAHHGFIAVALAVHAVFFGGALHLLAVLVGAGQEKGRIARSTMKARQHVAQHRGIGVADMRLVVDIINRSGKIKFFVHGAASFVGFQATP</sequence>
<reference evidence="2" key="1">
    <citation type="submission" date="2019-08" db="EMBL/GenBank/DDBJ databases">
        <authorList>
            <person name="Kucharzyk K."/>
            <person name="Murdoch R.W."/>
            <person name="Higgins S."/>
            <person name="Loffler F."/>
        </authorList>
    </citation>
    <scope>NUCLEOTIDE SEQUENCE</scope>
</reference>
<organism evidence="2">
    <name type="scientific">bioreactor metagenome</name>
    <dbReference type="NCBI Taxonomy" id="1076179"/>
    <lineage>
        <taxon>unclassified sequences</taxon>
        <taxon>metagenomes</taxon>
        <taxon>ecological metagenomes</taxon>
    </lineage>
</organism>
<feature type="transmembrane region" description="Helical" evidence="1">
    <location>
        <begin position="28"/>
        <end position="53"/>
    </location>
</feature>
<keyword evidence="1" id="KW-0472">Membrane</keyword>
<evidence type="ECO:0000256" key="1">
    <source>
        <dbReference type="SAM" id="Phobius"/>
    </source>
</evidence>
<dbReference type="AlphaFoldDB" id="A0A645HPS8"/>
<evidence type="ECO:0000313" key="2">
    <source>
        <dbReference type="EMBL" id="MPN37373.1"/>
    </source>
</evidence>
<comment type="caution">
    <text evidence="2">The sequence shown here is derived from an EMBL/GenBank/DDBJ whole genome shotgun (WGS) entry which is preliminary data.</text>
</comment>
<keyword evidence="1" id="KW-1133">Transmembrane helix</keyword>
<keyword evidence="1" id="KW-0812">Transmembrane</keyword>
<name>A0A645HPS8_9ZZZZ</name>
<gene>
    <name evidence="2" type="ORF">SDC9_184890</name>
</gene>
<protein>
    <submittedName>
        <fullName evidence="2">Uncharacterized protein</fullName>
    </submittedName>
</protein>